<proteinExistence type="predicted"/>
<dbReference type="AlphaFoldDB" id="A0A381VLT1"/>
<dbReference type="GO" id="GO:0003824">
    <property type="term" value="F:catalytic activity"/>
    <property type="evidence" value="ECO:0007669"/>
    <property type="project" value="InterPro"/>
</dbReference>
<dbReference type="Pfam" id="PF00155">
    <property type="entry name" value="Aminotran_1_2"/>
    <property type="match status" value="1"/>
</dbReference>
<name>A0A381VLT1_9ZZZZ</name>
<dbReference type="EMBL" id="UINC01009193">
    <property type="protein sequence ID" value="SVA41252.1"/>
    <property type="molecule type" value="Genomic_DNA"/>
</dbReference>
<dbReference type="InterPro" id="IPR004839">
    <property type="entry name" value="Aminotransferase_I/II_large"/>
</dbReference>
<dbReference type="PROSITE" id="PS00105">
    <property type="entry name" value="AA_TRANSFER_CLASS_1"/>
    <property type="match status" value="1"/>
</dbReference>
<dbReference type="Gene3D" id="3.40.640.10">
    <property type="entry name" value="Type I PLP-dependent aspartate aminotransferase-like (Major domain)"/>
    <property type="match status" value="1"/>
</dbReference>
<feature type="domain" description="Aminotransferase class I/classII large" evidence="1">
    <location>
        <begin position="92"/>
        <end position="397"/>
    </location>
</feature>
<dbReference type="PANTHER" id="PTHR42885">
    <property type="entry name" value="HISTIDINOL-PHOSPHATE AMINOTRANSFERASE-RELATED"/>
    <property type="match status" value="1"/>
</dbReference>
<evidence type="ECO:0000259" key="1">
    <source>
        <dbReference type="Pfam" id="PF00155"/>
    </source>
</evidence>
<reference evidence="2" key="1">
    <citation type="submission" date="2018-05" db="EMBL/GenBank/DDBJ databases">
        <authorList>
            <person name="Lanie J.A."/>
            <person name="Ng W.-L."/>
            <person name="Kazmierczak K.M."/>
            <person name="Andrzejewski T.M."/>
            <person name="Davidsen T.M."/>
            <person name="Wayne K.J."/>
            <person name="Tettelin H."/>
            <person name="Glass J.I."/>
            <person name="Rusch D."/>
            <person name="Podicherti R."/>
            <person name="Tsui H.-C.T."/>
            <person name="Winkler M.E."/>
        </authorList>
    </citation>
    <scope>NUCLEOTIDE SEQUENCE</scope>
</reference>
<protein>
    <recommendedName>
        <fullName evidence="1">Aminotransferase class I/classII large domain-containing protein</fullName>
    </recommendedName>
</protein>
<dbReference type="InterPro" id="IPR015424">
    <property type="entry name" value="PyrdxlP-dep_Trfase"/>
</dbReference>
<dbReference type="SUPFAM" id="SSF53383">
    <property type="entry name" value="PLP-dependent transferases"/>
    <property type="match status" value="1"/>
</dbReference>
<accession>A0A381VLT1</accession>
<organism evidence="2">
    <name type="scientific">marine metagenome</name>
    <dbReference type="NCBI Taxonomy" id="408172"/>
    <lineage>
        <taxon>unclassified sequences</taxon>
        <taxon>metagenomes</taxon>
        <taxon>ecological metagenomes</taxon>
    </lineage>
</organism>
<dbReference type="InterPro" id="IPR015421">
    <property type="entry name" value="PyrdxlP-dep_Trfase_major"/>
</dbReference>
<gene>
    <name evidence="2" type="ORF">METZ01_LOCUS94106</name>
</gene>
<sequence length="407" mass="45541">MSIEQSFIRISPEEQRLVNRLDLLNANSGSHSPSVATIQQAIPELNVNIDACFLSNPLATDLFWSYFRRDAPQNSQLFKRMIEAYPSQNRIIAEKLSSTVGVEPGFIFVSNGATEAIQAVLQNFSSHIHVNVPTFSPYYEFAGPEHRVTRFQLDPAENFAVDPQRYVESVLKSGADTAVLISPNNPDGYLIPDYELNWILSKLSNLSTVIVDESFIHFASRDLAGSSYKSANDGLPTLVGITEQFENVTVLKSMSKDFGIAGIRAGYAIMKPSRVDRLLDHGYLWNISGIAEYFFSLFNRSTFLDEYREVLNTYLKYIERFTSMTSGINFLQAYPTEANFQLIQMPSGVSSDLFANLMLIRHGIYVRSCGDKIGLDGEFLRVAIRKESENAAIIDALSNVLGTIHHT</sequence>
<dbReference type="InterPro" id="IPR004838">
    <property type="entry name" value="NHTrfase_class1_PyrdxlP-BS"/>
</dbReference>
<dbReference type="InterPro" id="IPR015422">
    <property type="entry name" value="PyrdxlP-dep_Trfase_small"/>
</dbReference>
<evidence type="ECO:0000313" key="2">
    <source>
        <dbReference type="EMBL" id="SVA41252.1"/>
    </source>
</evidence>
<dbReference type="GO" id="GO:0030170">
    <property type="term" value="F:pyridoxal phosphate binding"/>
    <property type="evidence" value="ECO:0007669"/>
    <property type="project" value="InterPro"/>
</dbReference>
<dbReference type="Gene3D" id="3.90.1150.10">
    <property type="entry name" value="Aspartate Aminotransferase, domain 1"/>
    <property type="match status" value="1"/>
</dbReference>
<dbReference type="CDD" id="cd00609">
    <property type="entry name" value="AAT_like"/>
    <property type="match status" value="1"/>
</dbReference>